<keyword evidence="5 7" id="KW-1133">Transmembrane helix</keyword>
<keyword evidence="10" id="KW-1185">Reference proteome</keyword>
<dbReference type="PANTHER" id="PTHR15486:SF99">
    <property type="entry name" value="PHOSPHOLIPID_GLYCEROL ACYLTRANSFERASE DOMAIN-CONTAINING PROTEIN"/>
    <property type="match status" value="1"/>
</dbReference>
<evidence type="ECO:0000256" key="5">
    <source>
        <dbReference type="ARBA" id="ARBA00022989"/>
    </source>
</evidence>
<dbReference type="Gramene" id="EFJ09043">
    <property type="protein sequence ID" value="EFJ09043"/>
    <property type="gene ID" value="SELMODRAFT_130920"/>
</dbReference>
<sequence>MIYVQLRKSTTENADADGARLFDPIDTADARPEQRVVSLLEGGLLRSSSTFPYFFLVALEAGSPLRALLLLASFPIVWILTHILQCRDADIRLYAFVTFAGLRDAAVRCVARAVLPKAFLDDVHRGVHRVFATCDRRYVVTSLPRVMVESFAKSFLETEHVLGSELHVTRGGWYTGLVRGIPRGRERYRAVKELNSPDIGIGSDSFAELCKKAYIVRDHDGDGEQAKISAPPLIFHDGRLVHRPTPLWALTILLWLPFAIPLAITRILLGICLPKRVALPVEHLLGVSVRVRGRLPPRIFQPSQRGVLFVLSHRTLLDPVFISFVMGQAVAAVTYSLSRVSELFSPIRTARLTRCKDRDARSMTRLLAQGHLAVCPEGTTCRQPCLLRFSALFAELTDTIVPVSLATTMPVFHGTSARGWKCLDFLFFFMNPAVRYEMEFLEQLPPDQTCGGGGRSSHDVANHVQRLIADAMGYQCTTLTRKDKYRVLAGNDGIVTSKNPNLGL</sequence>
<dbReference type="GO" id="GO:0016791">
    <property type="term" value="F:phosphatase activity"/>
    <property type="evidence" value="ECO:0000318"/>
    <property type="project" value="GO_Central"/>
</dbReference>
<evidence type="ECO:0000313" key="9">
    <source>
        <dbReference type="EMBL" id="EFJ09043.1"/>
    </source>
</evidence>
<dbReference type="KEGG" id="smo:SELMODRAFT_130920"/>
<dbReference type="GO" id="GO:0090447">
    <property type="term" value="F:glycerol-3-phosphate 2-O-acyltransferase activity"/>
    <property type="evidence" value="ECO:0000318"/>
    <property type="project" value="GO_Central"/>
</dbReference>
<dbReference type="AlphaFoldDB" id="D8T357"/>
<evidence type="ECO:0000256" key="1">
    <source>
        <dbReference type="ARBA" id="ARBA00004141"/>
    </source>
</evidence>
<dbReference type="InterPro" id="IPR056462">
    <property type="entry name" value="HAD_RAM2/GPAT1-8"/>
</dbReference>
<comment type="subcellular location">
    <subcellularLocation>
        <location evidence="1">Membrane</location>
        <topology evidence="1">Multi-pass membrane protein</topology>
    </subcellularLocation>
</comment>
<evidence type="ECO:0000256" key="2">
    <source>
        <dbReference type="ARBA" id="ARBA00007937"/>
    </source>
</evidence>
<dbReference type="EMBL" id="GL377667">
    <property type="protein sequence ID" value="EFJ09043.1"/>
    <property type="molecule type" value="Genomic_DNA"/>
</dbReference>
<evidence type="ECO:0000256" key="3">
    <source>
        <dbReference type="ARBA" id="ARBA00022679"/>
    </source>
</evidence>
<gene>
    <name evidence="9" type="primary">GPAT7-2</name>
    <name evidence="9" type="ORF">SELMODRAFT_130920</name>
</gene>
<dbReference type="InterPro" id="IPR002123">
    <property type="entry name" value="Plipid/glycerol_acylTrfase"/>
</dbReference>
<evidence type="ECO:0000256" key="4">
    <source>
        <dbReference type="ARBA" id="ARBA00022692"/>
    </source>
</evidence>
<dbReference type="SMART" id="SM00563">
    <property type="entry name" value="PlsC"/>
    <property type="match status" value="1"/>
</dbReference>
<dbReference type="InParanoid" id="D8T357"/>
<feature type="domain" description="Phospholipid/glycerol acyltransferase" evidence="8">
    <location>
        <begin position="307"/>
        <end position="408"/>
    </location>
</feature>
<name>D8T357_SELML</name>
<dbReference type="eggNOG" id="ENOG502QQTS">
    <property type="taxonomic scope" value="Eukaryota"/>
</dbReference>
<dbReference type="SUPFAM" id="SSF69593">
    <property type="entry name" value="Glycerol-3-phosphate (1)-acyltransferase"/>
    <property type="match status" value="1"/>
</dbReference>
<keyword evidence="3" id="KW-0808">Transferase</keyword>
<evidence type="ECO:0000313" key="10">
    <source>
        <dbReference type="Proteomes" id="UP000001514"/>
    </source>
</evidence>
<dbReference type="PANTHER" id="PTHR15486">
    <property type="entry name" value="ANCIENT UBIQUITOUS PROTEIN"/>
    <property type="match status" value="1"/>
</dbReference>
<feature type="transmembrane region" description="Helical" evidence="7">
    <location>
        <begin position="247"/>
        <end position="269"/>
    </location>
</feature>
<dbReference type="OMA" id="RHEVANY"/>
<evidence type="ECO:0000256" key="7">
    <source>
        <dbReference type="SAM" id="Phobius"/>
    </source>
</evidence>
<keyword evidence="4 7" id="KW-0812">Transmembrane</keyword>
<organism evidence="10">
    <name type="scientific">Selaginella moellendorffii</name>
    <name type="common">Spikemoss</name>
    <dbReference type="NCBI Taxonomy" id="88036"/>
    <lineage>
        <taxon>Eukaryota</taxon>
        <taxon>Viridiplantae</taxon>
        <taxon>Streptophyta</taxon>
        <taxon>Embryophyta</taxon>
        <taxon>Tracheophyta</taxon>
        <taxon>Lycopodiopsida</taxon>
        <taxon>Selaginellales</taxon>
        <taxon>Selaginellaceae</taxon>
        <taxon>Selaginella</taxon>
    </lineage>
</organism>
<dbReference type="Pfam" id="PF23270">
    <property type="entry name" value="HAD_RAM2_N"/>
    <property type="match status" value="1"/>
</dbReference>
<keyword evidence="6 7" id="KW-0472">Membrane</keyword>
<evidence type="ECO:0000256" key="6">
    <source>
        <dbReference type="ARBA" id="ARBA00023136"/>
    </source>
</evidence>
<dbReference type="GeneID" id="9629879"/>
<comment type="similarity">
    <text evidence="2">Belongs to the GPAT/DAPAT family.</text>
</comment>
<dbReference type="GO" id="GO:0016020">
    <property type="term" value="C:membrane"/>
    <property type="evidence" value="ECO:0000318"/>
    <property type="project" value="GO_Central"/>
</dbReference>
<reference evidence="9 10" key="1">
    <citation type="journal article" date="2011" name="Science">
        <title>The Selaginella genome identifies genetic changes associated with the evolution of vascular plants.</title>
        <authorList>
            <person name="Banks J.A."/>
            <person name="Nishiyama T."/>
            <person name="Hasebe M."/>
            <person name="Bowman J.L."/>
            <person name="Gribskov M."/>
            <person name="dePamphilis C."/>
            <person name="Albert V.A."/>
            <person name="Aono N."/>
            <person name="Aoyama T."/>
            <person name="Ambrose B.A."/>
            <person name="Ashton N.W."/>
            <person name="Axtell M.J."/>
            <person name="Barker E."/>
            <person name="Barker M.S."/>
            <person name="Bennetzen J.L."/>
            <person name="Bonawitz N.D."/>
            <person name="Chapple C."/>
            <person name="Cheng C."/>
            <person name="Correa L.G."/>
            <person name="Dacre M."/>
            <person name="DeBarry J."/>
            <person name="Dreyer I."/>
            <person name="Elias M."/>
            <person name="Engstrom E.M."/>
            <person name="Estelle M."/>
            <person name="Feng L."/>
            <person name="Finet C."/>
            <person name="Floyd S.K."/>
            <person name="Frommer W.B."/>
            <person name="Fujita T."/>
            <person name="Gramzow L."/>
            <person name="Gutensohn M."/>
            <person name="Harholt J."/>
            <person name="Hattori M."/>
            <person name="Heyl A."/>
            <person name="Hirai T."/>
            <person name="Hiwatashi Y."/>
            <person name="Ishikawa M."/>
            <person name="Iwata M."/>
            <person name="Karol K.G."/>
            <person name="Koehler B."/>
            <person name="Kolukisaoglu U."/>
            <person name="Kubo M."/>
            <person name="Kurata T."/>
            <person name="Lalonde S."/>
            <person name="Li K."/>
            <person name="Li Y."/>
            <person name="Litt A."/>
            <person name="Lyons E."/>
            <person name="Manning G."/>
            <person name="Maruyama T."/>
            <person name="Michael T.P."/>
            <person name="Mikami K."/>
            <person name="Miyazaki S."/>
            <person name="Morinaga S."/>
            <person name="Murata T."/>
            <person name="Mueller-Roeber B."/>
            <person name="Nelson D.R."/>
            <person name="Obara M."/>
            <person name="Oguri Y."/>
            <person name="Olmstead R.G."/>
            <person name="Onodera N."/>
            <person name="Petersen B.L."/>
            <person name="Pils B."/>
            <person name="Prigge M."/>
            <person name="Rensing S.A."/>
            <person name="Riano-Pachon D.M."/>
            <person name="Roberts A.W."/>
            <person name="Sato Y."/>
            <person name="Scheller H.V."/>
            <person name="Schulz B."/>
            <person name="Schulz C."/>
            <person name="Shakirov E.V."/>
            <person name="Shibagaki N."/>
            <person name="Shinohara N."/>
            <person name="Shippen D.E."/>
            <person name="Soerensen I."/>
            <person name="Sotooka R."/>
            <person name="Sugimoto N."/>
            <person name="Sugita M."/>
            <person name="Sumikawa N."/>
            <person name="Tanurdzic M."/>
            <person name="Theissen G."/>
            <person name="Ulvskov P."/>
            <person name="Wakazuki S."/>
            <person name="Weng J.K."/>
            <person name="Willats W.W."/>
            <person name="Wipf D."/>
            <person name="Wolf P.G."/>
            <person name="Yang L."/>
            <person name="Zimmer A.D."/>
            <person name="Zhu Q."/>
            <person name="Mitros T."/>
            <person name="Hellsten U."/>
            <person name="Loque D."/>
            <person name="Otillar R."/>
            <person name="Salamov A."/>
            <person name="Schmutz J."/>
            <person name="Shapiro H."/>
            <person name="Lindquist E."/>
            <person name="Lucas S."/>
            <person name="Rokhsar D."/>
            <person name="Grigoriev I.V."/>
        </authorList>
    </citation>
    <scope>NUCLEOTIDE SEQUENCE [LARGE SCALE GENOMIC DNA]</scope>
</reference>
<protein>
    <submittedName>
        <fullName evidence="9">Uncharacterized protein GPAT7-2</fullName>
    </submittedName>
</protein>
<dbReference type="STRING" id="88036.D8T357"/>
<dbReference type="Proteomes" id="UP000001514">
    <property type="component" value="Unassembled WGS sequence"/>
</dbReference>
<dbReference type="GO" id="GO:0010143">
    <property type="term" value="P:cutin biosynthetic process"/>
    <property type="evidence" value="ECO:0000318"/>
    <property type="project" value="GO_Central"/>
</dbReference>
<evidence type="ECO:0000259" key="8">
    <source>
        <dbReference type="SMART" id="SM00563"/>
    </source>
</evidence>
<proteinExistence type="inferred from homology"/>
<dbReference type="HOGENOM" id="CLU_028504_1_0_1"/>
<accession>D8T357</accession>